<sequence length="2031" mass="215502">MKDAAILLLCAVALAQGINEESGPRACNCDPSEAQQICESNYDNDEILIAHENCNQFYKCANGKPVAYFCPNNLLYDPFSQVCQWPETVECGDRPISEGPDKEEDSGSDDVSDGDNDWTCNCNPGEAPSICAAEGSDGILVAHQNCNQFYKCADGGPVTFSCAPSLLYNPYKEACDWAYNVECGDRVIPEPEDDNSSEDNTTENDGTCNCNPEEAPAICAAPGSESELIAHQNCNQYYICNHGLPVAVYCFGDLLFNPYTRECDWPRNVDCGDRLVPETECTGCNDNAGNDASCDDDAAIPPPEDSDSADLLPPGDDVVVPTRTPGICNCNPDEAPSICAAEDSDGVLVAHENCNQFYKCDHGKPAVLNCYGNLLYNPYTEQCDWPEKVDCGDRVIPDPNDVISTPGVTNPGVTNPADITPGNNCDPSEAPTICAADDSDGILVAHENCNQFYKCSEGKPVALLCPPNLLFNPVKDQCDWPENVDCGDRVIPDSNDSVSTPGVTNPGVTNPGVTNPGVTNPGVTNPGVTNPSVTNPADTTPGNNCDPSEAPAICAADDSEGVLIAHENCNQFYMCSGGKPVALKCPLNLLFNPAKDQCDWPENVDCGDRVIPDPESSDSDSSEIRPPGDDVVVPPRPPGTCNCNPEEAPSICAAEDSDGILVAHQNCNQFYKCDHGKPVVLYCFGDLLYNPYTEQCDWPENVECGDRVIPDPDNIASTPGVTNPGVTNPGATNPGVTNPGATNPGVTNPDVTNPADTAPGNNCDPSEAPAICAADDSDGILVAHENCNQFYKCSEGKPVVLTCPPNLLFNPNKDQCDWPFNVDCGDRVIPDPESADSDSSEIPPPGDDVVVPTRPPGTCNCNPEEAPSICAAEDSDGILVAHQNCNQFYKCDHGKPVVLYCFGDLLYNPYTEQCDWPENVDCGDRVIPDPENIASTPGVTNPGVTTPGATNPGVTNPGVTNPGVTNPDVTNPADTTPGNNCDPSEAPAICAADDSEGVLIAHENCNQFYMCSGGKPVALKCPLNLLFNPANDQCDWPENVDCGDRVIPDPESSDSDSSEIRPPGDDVVVPPRPPGTCNCNPEEAPSICAAEDSDGILVAHQNCNQFYKCDHGKPVVLYCFGDLLYNPYTEQCDWPENVDCGDRVIPDPDNIASTPGVTNPGVTNPGVTNPGITNPGATNPSVTNPGVTTPGATNPSATNPGVTTPGVTNPSVTNPGVTNPGVTNPADTTPGNNCDPNEAPAICAADDSEGVLVAHENCNQFYMCSGGKPVALKCPLNLLFNPAKDQCDWPENVDCGDRVIPDPESSDSDSSEIRPPGDDVVVPPRPPGTCNCNPEEAPSICAAEDSDGILVAHQNCNQFYKCDHGKPVVLYCFGDLLYNPYTEQCDWPENVDCGDRVIPDPDNIASTPGVTNPEATTPGATNPGVTNPGATTPGATNPGVTNPGVTNPGLTNPDVTNPADTTPGNNCDPNEAPAICAADDSEGVLVAHENCNQFYMCSGGKPVAIKCPLNLLFNPAKDQCDWPENVDCGDRVIPDPDDSGSTPGVTNPDVTNPADTTPGNNCDPSEAPAICAADDSDGILVAHENCNQFYKCSEGKPVVLTCPPNLLFNPNKDQCDWPFNVDCGDRVIPDPDNIASTPGATNPGVTNPVVINPEDSDSDTSEIRPPGDDIPPQPPVDSNEDCSGNNDENGASCNCDPDQAPSICAGDNTNGILIAHENCNQFYQCVNNKPVPLRCPVNTLYNPVSQSCDWPFNVDCGDRIIPDPDDNVTDSIEDASEEEEESIGPCNCNPEEAPAICAATDSNGVQIAHENCNQFYICDHNRPVAFTCNGFLLYNPYTQRCEWPENVECGDRVIPEPGSESDENDSNEDNDSNPNDDPSQAPTICAGDGSEGVLVAHENCDQYYICSGGVPVSRPCNDGLLYNPNNQRCDWPSNVVCGDRIVPDDCACNPRNAPALCAKPGSQGKLVAHENCFQFYICSNSVPVPQTCPASLLYNPDKEFCDWPQNVNCGSRLLSFASLNKHTQPRQSLRN</sequence>
<organism evidence="1 2">
    <name type="scientific">Mythimna loreyi</name>
    <dbReference type="NCBI Taxonomy" id="667449"/>
    <lineage>
        <taxon>Eukaryota</taxon>
        <taxon>Metazoa</taxon>
        <taxon>Ecdysozoa</taxon>
        <taxon>Arthropoda</taxon>
        <taxon>Hexapoda</taxon>
        <taxon>Insecta</taxon>
        <taxon>Pterygota</taxon>
        <taxon>Neoptera</taxon>
        <taxon>Endopterygota</taxon>
        <taxon>Lepidoptera</taxon>
        <taxon>Glossata</taxon>
        <taxon>Ditrysia</taxon>
        <taxon>Noctuoidea</taxon>
        <taxon>Noctuidae</taxon>
        <taxon>Noctuinae</taxon>
        <taxon>Hadenini</taxon>
        <taxon>Mythimna</taxon>
    </lineage>
</organism>
<keyword evidence="2" id="KW-1185">Reference proteome</keyword>
<reference evidence="1" key="1">
    <citation type="submission" date="2023-03" db="EMBL/GenBank/DDBJ databases">
        <title>Chromosome-level genomes of two armyworms, Mythimna separata and Mythimna loreyi, provide insights into the biosynthesis and reception of sex pheromones.</title>
        <authorList>
            <person name="Zhao H."/>
        </authorList>
    </citation>
    <scope>NUCLEOTIDE SEQUENCE</scope>
    <source>
        <strain evidence="1">BeijingLab</strain>
    </source>
</reference>
<dbReference type="EMBL" id="CM056789">
    <property type="protein sequence ID" value="KAJ8718588.1"/>
    <property type="molecule type" value="Genomic_DNA"/>
</dbReference>
<gene>
    <name evidence="1" type="ORF">PYW08_002825</name>
</gene>
<protein>
    <submittedName>
        <fullName evidence="1">Uncharacterized protein</fullName>
    </submittedName>
</protein>
<name>A0ACC2QIZ0_9NEOP</name>
<proteinExistence type="predicted"/>
<comment type="caution">
    <text evidence="1">The sequence shown here is derived from an EMBL/GenBank/DDBJ whole genome shotgun (WGS) entry which is preliminary data.</text>
</comment>
<evidence type="ECO:0000313" key="2">
    <source>
        <dbReference type="Proteomes" id="UP001231649"/>
    </source>
</evidence>
<dbReference type="Proteomes" id="UP001231649">
    <property type="component" value="Chromosome 13"/>
</dbReference>
<evidence type="ECO:0000313" key="1">
    <source>
        <dbReference type="EMBL" id="KAJ8718588.1"/>
    </source>
</evidence>
<accession>A0ACC2QIZ0</accession>